<name>A0A5Q2MYN8_9FIRM</name>
<dbReference type="SMART" id="SM00283">
    <property type="entry name" value="MA"/>
    <property type="match status" value="1"/>
</dbReference>
<dbReference type="SUPFAM" id="SSF58104">
    <property type="entry name" value="Methyl-accepting chemotaxis protein (MCP) signaling domain"/>
    <property type="match status" value="1"/>
</dbReference>
<evidence type="ECO:0000256" key="1">
    <source>
        <dbReference type="ARBA" id="ARBA00023224"/>
    </source>
</evidence>
<evidence type="ECO:0000256" key="3">
    <source>
        <dbReference type="PROSITE-ProRule" id="PRU00284"/>
    </source>
</evidence>
<dbReference type="PANTHER" id="PTHR32089">
    <property type="entry name" value="METHYL-ACCEPTING CHEMOTAXIS PROTEIN MCPB"/>
    <property type="match status" value="1"/>
</dbReference>
<evidence type="ECO:0000313" key="6">
    <source>
        <dbReference type="Proteomes" id="UP000366051"/>
    </source>
</evidence>
<dbReference type="InterPro" id="IPR004090">
    <property type="entry name" value="Chemotax_Me-accpt_rcpt"/>
</dbReference>
<dbReference type="PRINTS" id="PR00260">
    <property type="entry name" value="CHEMTRNSDUCR"/>
</dbReference>
<dbReference type="GO" id="GO:0016020">
    <property type="term" value="C:membrane"/>
    <property type="evidence" value="ECO:0007669"/>
    <property type="project" value="InterPro"/>
</dbReference>
<reference evidence="6" key="1">
    <citation type="submission" date="2019-11" db="EMBL/GenBank/DDBJ databases">
        <title>Genome sequence of Heliorestis convoluta strain HH, an alkaliphilic and minimalistic phototrophic bacterium from a soda lake in Egypt.</title>
        <authorList>
            <person name="Dewey E.D."/>
            <person name="Stokes L.M."/>
            <person name="Burchell B.M."/>
            <person name="Shaffer K.N."/>
            <person name="Huntington A.M."/>
            <person name="Baker J.M."/>
            <person name="Nadendla S."/>
            <person name="Giglio M.G."/>
            <person name="Touchman J.W."/>
            <person name="Blankenship R.E."/>
            <person name="Madigan M.T."/>
            <person name="Sattley W.M."/>
        </authorList>
    </citation>
    <scope>NUCLEOTIDE SEQUENCE [LARGE SCALE GENOMIC DNA]</scope>
    <source>
        <strain evidence="6">HH</strain>
    </source>
</reference>
<keyword evidence="6" id="KW-1185">Reference proteome</keyword>
<dbReference type="PANTHER" id="PTHR32089:SF112">
    <property type="entry name" value="LYSOZYME-LIKE PROTEIN-RELATED"/>
    <property type="match status" value="1"/>
</dbReference>
<gene>
    <name evidence="5" type="ORF">FTV88_0087</name>
</gene>
<dbReference type="OrthoDB" id="369336at2"/>
<dbReference type="GO" id="GO:0004888">
    <property type="term" value="F:transmembrane signaling receptor activity"/>
    <property type="evidence" value="ECO:0007669"/>
    <property type="project" value="InterPro"/>
</dbReference>
<evidence type="ECO:0000313" key="5">
    <source>
        <dbReference type="EMBL" id="QGG46266.1"/>
    </source>
</evidence>
<dbReference type="Proteomes" id="UP000366051">
    <property type="component" value="Chromosome"/>
</dbReference>
<dbReference type="EMBL" id="CP045875">
    <property type="protein sequence ID" value="QGG46266.1"/>
    <property type="molecule type" value="Genomic_DNA"/>
</dbReference>
<protein>
    <submittedName>
        <fullName evidence="5">Methyl-accepting chemotaxis protein</fullName>
    </submittedName>
</protein>
<dbReference type="GO" id="GO:0006935">
    <property type="term" value="P:chemotaxis"/>
    <property type="evidence" value="ECO:0007669"/>
    <property type="project" value="InterPro"/>
</dbReference>
<dbReference type="AlphaFoldDB" id="A0A5Q2MYN8"/>
<feature type="domain" description="Methyl-accepting transducer" evidence="4">
    <location>
        <begin position="1"/>
        <end position="162"/>
    </location>
</feature>
<comment type="similarity">
    <text evidence="2">Belongs to the methyl-accepting chemotaxis (MCP) protein family.</text>
</comment>
<dbReference type="PROSITE" id="PS50111">
    <property type="entry name" value="CHEMOTAXIS_TRANSDUC_2"/>
    <property type="match status" value="1"/>
</dbReference>
<dbReference type="KEGG" id="hcv:FTV88_0087"/>
<dbReference type="GO" id="GO:0007165">
    <property type="term" value="P:signal transduction"/>
    <property type="evidence" value="ECO:0007669"/>
    <property type="project" value="UniProtKB-KW"/>
</dbReference>
<evidence type="ECO:0000259" key="4">
    <source>
        <dbReference type="PROSITE" id="PS50111"/>
    </source>
</evidence>
<dbReference type="InterPro" id="IPR004089">
    <property type="entry name" value="MCPsignal_dom"/>
</dbReference>
<organism evidence="5 6">
    <name type="scientific">Heliorestis convoluta</name>
    <dbReference type="NCBI Taxonomy" id="356322"/>
    <lineage>
        <taxon>Bacteria</taxon>
        <taxon>Bacillati</taxon>
        <taxon>Bacillota</taxon>
        <taxon>Clostridia</taxon>
        <taxon>Eubacteriales</taxon>
        <taxon>Heliobacteriaceae</taxon>
        <taxon>Heliorestis</taxon>
    </lineage>
</organism>
<dbReference type="Gene3D" id="1.10.287.950">
    <property type="entry name" value="Methyl-accepting chemotaxis protein"/>
    <property type="match status" value="1"/>
</dbReference>
<proteinExistence type="inferred from homology"/>
<evidence type="ECO:0000256" key="2">
    <source>
        <dbReference type="ARBA" id="ARBA00029447"/>
    </source>
</evidence>
<dbReference type="Pfam" id="PF00015">
    <property type="entry name" value="MCPsignal"/>
    <property type="match status" value="1"/>
</dbReference>
<accession>A0A5Q2MYN8</accession>
<sequence>MPMTQKISDASQMIRSIAEQTNLLALNAAIEAARAGEAGRGFTVVAEEIRKLADQSNLFSREIEKVLDELITESQKAVQVMEAASHLVEEQSEHISMTEKKFAGMAGAITKIREMSGTIEKSALEMEQQKGHIIEVLENLTAIAEENSAAIQEASASIEEQKTSTREIAQASENLVKMAEDMKRHSQTVS</sequence>
<keyword evidence="1 3" id="KW-0807">Transducer</keyword>